<proteinExistence type="predicted"/>
<protein>
    <submittedName>
        <fullName evidence="1">Uncharacterized protein</fullName>
    </submittedName>
</protein>
<gene>
    <name evidence="1" type="ORF">R5U08_35365</name>
</gene>
<accession>A0ABZ0KRM3</accession>
<name>A0ABZ0KRM3_STRC4</name>
<sequence>MLHLGREFAGADSDELHVAGEFIAVLVASDMIGTLLLSLGVAGHEDSTVTGKDTA</sequence>
<keyword evidence="2" id="KW-1185">Reference proteome</keyword>
<dbReference type="Proteomes" id="UP001305002">
    <property type="component" value="Chromosome"/>
</dbReference>
<dbReference type="EMBL" id="CP137524">
    <property type="protein sequence ID" value="WOT40547.1"/>
    <property type="molecule type" value="Genomic_DNA"/>
</dbReference>
<reference evidence="1 2" key="2">
    <citation type="journal article" date="2024" name="Microb. Biotechnol.">
        <title>The involvement of multiple ABC transporters in daunorubicin efflux in Streptomyces coeruleorubidus.</title>
        <authorList>
            <person name="Dong J."/>
            <person name="Ning J."/>
            <person name="Tian Y."/>
            <person name="Li H."/>
            <person name="Chen H."/>
            <person name="Guan W."/>
        </authorList>
    </citation>
    <scope>NUCLEOTIDE SEQUENCE [LARGE SCALE GENOMIC DNA]</scope>
    <source>
        <strain evidence="1 2">CICC 11043</strain>
    </source>
</reference>
<dbReference type="RefSeq" id="WP_317928222.1">
    <property type="nucleotide sequence ID" value="NZ_CP137524.1"/>
</dbReference>
<organism evidence="1 2">
    <name type="scientific">Streptomyces coeruleorubidus</name>
    <dbReference type="NCBI Taxonomy" id="116188"/>
    <lineage>
        <taxon>Bacteria</taxon>
        <taxon>Bacillati</taxon>
        <taxon>Actinomycetota</taxon>
        <taxon>Actinomycetes</taxon>
        <taxon>Kitasatosporales</taxon>
        <taxon>Streptomycetaceae</taxon>
        <taxon>Streptomyces</taxon>
    </lineage>
</organism>
<evidence type="ECO:0000313" key="1">
    <source>
        <dbReference type="EMBL" id="WOT40547.1"/>
    </source>
</evidence>
<evidence type="ECO:0000313" key="2">
    <source>
        <dbReference type="Proteomes" id="UP001305002"/>
    </source>
</evidence>
<reference evidence="1 2" key="1">
    <citation type="journal article" date="2021" name="J. Microbiol. Biotechnol.">
        <title>An Efficient Markerless Deletion System Suitable for the Industrial Strains of Streptomyces.</title>
        <authorList>
            <person name="Dong J."/>
            <person name="Wei J."/>
            <person name="Li H."/>
            <person name="Zhao S."/>
            <person name="Guan W."/>
        </authorList>
    </citation>
    <scope>NUCLEOTIDE SEQUENCE [LARGE SCALE GENOMIC DNA]</scope>
    <source>
        <strain evidence="1 2">CICC 11043</strain>
    </source>
</reference>